<reference evidence="6 7" key="1">
    <citation type="submission" date="2016-04" db="EMBL/GenBank/DDBJ databases">
        <title>Complete Genome Sequence of Chryseobacterium sp. IHBB 10212.</title>
        <authorList>
            <person name="Pal M."/>
            <person name="Swarnkar M.K."/>
            <person name="Kaushal K."/>
            <person name="Chhibber S."/>
            <person name="Singh A.K."/>
            <person name="Gulati A."/>
        </authorList>
    </citation>
    <scope>NUCLEOTIDE SEQUENCE [LARGE SCALE GENOMIC DNA]</scope>
    <source>
        <strain evidence="6 7">IHBB 10212</strain>
    </source>
</reference>
<feature type="domain" description="HTH tetR-type" evidence="5">
    <location>
        <begin position="5"/>
        <end position="65"/>
    </location>
</feature>
<dbReference type="PANTHER" id="PTHR47506">
    <property type="entry name" value="TRANSCRIPTIONAL REGULATORY PROTEIN"/>
    <property type="match status" value="1"/>
</dbReference>
<dbReference type="GO" id="GO:0003677">
    <property type="term" value="F:DNA binding"/>
    <property type="evidence" value="ECO:0007669"/>
    <property type="project" value="UniProtKB-UniRule"/>
</dbReference>
<dbReference type="PANTHER" id="PTHR47506:SF3">
    <property type="entry name" value="HTH-TYPE TRANSCRIPTIONAL REGULATOR LMRA"/>
    <property type="match status" value="1"/>
</dbReference>
<dbReference type="PRINTS" id="PR00455">
    <property type="entry name" value="HTHTETR"/>
</dbReference>
<accession>A0A172XQ58</accession>
<dbReference type="SUPFAM" id="SSF46689">
    <property type="entry name" value="Homeodomain-like"/>
    <property type="match status" value="1"/>
</dbReference>
<dbReference type="Pfam" id="PF00440">
    <property type="entry name" value="TetR_N"/>
    <property type="match status" value="1"/>
</dbReference>
<keyword evidence="1" id="KW-0805">Transcription regulation</keyword>
<feature type="DNA-binding region" description="H-T-H motif" evidence="4">
    <location>
        <begin position="28"/>
        <end position="47"/>
    </location>
</feature>
<dbReference type="InterPro" id="IPR011075">
    <property type="entry name" value="TetR_C"/>
</dbReference>
<evidence type="ECO:0000313" key="6">
    <source>
        <dbReference type="EMBL" id="ANF49157.1"/>
    </source>
</evidence>
<dbReference type="Proteomes" id="UP000077824">
    <property type="component" value="Chromosome"/>
</dbReference>
<dbReference type="InterPro" id="IPR001647">
    <property type="entry name" value="HTH_TetR"/>
</dbReference>
<dbReference type="KEGG" id="chh:A0O34_00660"/>
<evidence type="ECO:0000256" key="3">
    <source>
        <dbReference type="ARBA" id="ARBA00023163"/>
    </source>
</evidence>
<organism evidence="6 7">
    <name type="scientific">Chryseobacterium glaciei</name>
    <dbReference type="NCBI Taxonomy" id="1685010"/>
    <lineage>
        <taxon>Bacteria</taxon>
        <taxon>Pseudomonadati</taxon>
        <taxon>Bacteroidota</taxon>
        <taxon>Flavobacteriia</taxon>
        <taxon>Flavobacteriales</taxon>
        <taxon>Weeksellaceae</taxon>
        <taxon>Chryseobacterium group</taxon>
        <taxon>Chryseobacterium</taxon>
    </lineage>
</organism>
<dbReference type="PROSITE" id="PS50977">
    <property type="entry name" value="HTH_TETR_2"/>
    <property type="match status" value="1"/>
</dbReference>
<name>A0A172XQ58_9FLAO</name>
<protein>
    <submittedName>
        <fullName evidence="6">TetR family transcriptional regulator</fullName>
    </submittedName>
</protein>
<evidence type="ECO:0000256" key="2">
    <source>
        <dbReference type="ARBA" id="ARBA00023125"/>
    </source>
</evidence>
<dbReference type="EMBL" id="CP015199">
    <property type="protein sequence ID" value="ANF49157.1"/>
    <property type="molecule type" value="Genomic_DNA"/>
</dbReference>
<evidence type="ECO:0000313" key="7">
    <source>
        <dbReference type="Proteomes" id="UP000077824"/>
    </source>
</evidence>
<dbReference type="OrthoDB" id="9798857at2"/>
<evidence type="ECO:0000256" key="4">
    <source>
        <dbReference type="PROSITE-ProRule" id="PRU00335"/>
    </source>
</evidence>
<dbReference type="STRING" id="1685010.A0O34_00660"/>
<dbReference type="InterPro" id="IPR009057">
    <property type="entry name" value="Homeodomain-like_sf"/>
</dbReference>
<dbReference type="SUPFAM" id="SSF48498">
    <property type="entry name" value="Tetracyclin repressor-like, C-terminal domain"/>
    <property type="match status" value="1"/>
</dbReference>
<keyword evidence="7" id="KW-1185">Reference proteome</keyword>
<dbReference type="RefSeq" id="WP_066750108.1">
    <property type="nucleotide sequence ID" value="NZ_CP015199.1"/>
</dbReference>
<gene>
    <name evidence="6" type="ORF">A0O34_00660</name>
</gene>
<dbReference type="AlphaFoldDB" id="A0A172XQ58"/>
<keyword evidence="3" id="KW-0804">Transcription</keyword>
<sequence>MTKAEQTRQFIIEKTAPIFNKKGYAGTSLSDITNATGLTKGSIYGNFLNKEEVGLAVFKYNTKELSRKTEAWISKKNNAYEQLIAFLNFYRVNWKTVFENGGCPILNSAAESDDVMPAMKALVRSTFENWEDYISAMIDEGRQKELFKKEINVPEYSKLFIMMIEGGILFAKISDDPADLYLVLNRIKKIIDVEIIK</sequence>
<dbReference type="InterPro" id="IPR036271">
    <property type="entry name" value="Tet_transcr_reg_TetR-rel_C_sf"/>
</dbReference>
<keyword evidence="2 4" id="KW-0238">DNA-binding</keyword>
<dbReference type="Gene3D" id="1.10.357.10">
    <property type="entry name" value="Tetracycline Repressor, domain 2"/>
    <property type="match status" value="1"/>
</dbReference>
<evidence type="ECO:0000259" key="5">
    <source>
        <dbReference type="PROSITE" id="PS50977"/>
    </source>
</evidence>
<proteinExistence type="predicted"/>
<evidence type="ECO:0000256" key="1">
    <source>
        <dbReference type="ARBA" id="ARBA00023015"/>
    </source>
</evidence>
<dbReference type="Pfam" id="PF16925">
    <property type="entry name" value="TetR_C_13"/>
    <property type="match status" value="1"/>
</dbReference>